<gene>
    <name evidence="5" type="ORF">PECM_004002</name>
</gene>
<keyword evidence="2" id="KW-0819">tRNA processing</keyword>
<dbReference type="InterPro" id="IPR024337">
    <property type="entry name" value="tRNA_splic_suSen54"/>
</dbReference>
<evidence type="ECO:0000256" key="3">
    <source>
        <dbReference type="SAM" id="MobiDB-lite"/>
    </source>
</evidence>
<dbReference type="GO" id="GO:0000379">
    <property type="term" value="P:tRNA-type intron splice site recognition and cleavage"/>
    <property type="evidence" value="ECO:0007669"/>
    <property type="project" value="TreeGrafter"/>
</dbReference>
<comment type="caution">
    <text evidence="5">The sequence shown here is derived from an EMBL/GenBank/DDBJ whole genome shotgun (WGS) entry which is preliminary data.</text>
</comment>
<feature type="domain" description="tRNA-splicing endonuclease subunit Sen54 N-terminal" evidence="4">
    <location>
        <begin position="75"/>
        <end position="185"/>
    </location>
</feature>
<keyword evidence="6" id="KW-1185">Reference proteome</keyword>
<organism evidence="5 6">
    <name type="scientific">Penicillium ucsense</name>
    <dbReference type="NCBI Taxonomy" id="2839758"/>
    <lineage>
        <taxon>Eukaryota</taxon>
        <taxon>Fungi</taxon>
        <taxon>Dikarya</taxon>
        <taxon>Ascomycota</taxon>
        <taxon>Pezizomycotina</taxon>
        <taxon>Eurotiomycetes</taxon>
        <taxon>Eurotiomycetidae</taxon>
        <taxon>Eurotiales</taxon>
        <taxon>Aspergillaceae</taxon>
        <taxon>Penicillium</taxon>
    </lineage>
</organism>
<dbReference type="GO" id="GO:0000214">
    <property type="term" value="C:tRNA-intron endonuclease complex"/>
    <property type="evidence" value="ECO:0007669"/>
    <property type="project" value="TreeGrafter"/>
</dbReference>
<sequence length="468" mass="51210">MADADEDAVRGTAVEATQIETDLSDETQDFRLLNHLNFLTDTSSSSLPRRGEKDFEPNPTLLQADVLSSSRQAMHNALAHPRLHNPKNQVIAIYAPDGPGTSASPPHASSQISLNSSPPSSTKEQNTVKPPGRGAMVSPDACVYVPNPKGQYFKSMGQADRKGVVWLLPEEALYLLERGSLNIRWPASITGGSTSSGPDEPGAQSSEDDDDLSIPMSLQAAYTCLIGRGGLTLERFAVFSSLKRIGYAIVRAPGWNDSRTADDSSDTHDSPNAYTQPLLRGAGLAGIFGRIFKWINDPRCTSSLAAGPVIGYGIHRSYADIYQKLALIPWYDPTLTPQRDPLDTTAPFRIIFHVYKPSTPIKKTALPTPDFRIAVINTREHDSIPTLDQLGALLESTPLDVPRGEKMERHLYMRLRHGYRNVIMVVVDQGVTSFLRVADAAFGKERIYEAANAPMGAKKGGNYRKKKR</sequence>
<evidence type="ECO:0000313" key="5">
    <source>
        <dbReference type="EMBL" id="KAF7717548.1"/>
    </source>
</evidence>
<evidence type="ECO:0000259" key="4">
    <source>
        <dbReference type="Pfam" id="PF12928"/>
    </source>
</evidence>
<proteinExistence type="inferred from homology"/>
<dbReference type="EMBL" id="WIWV01000025">
    <property type="protein sequence ID" value="KAF7717548.1"/>
    <property type="molecule type" value="Genomic_DNA"/>
</dbReference>
<dbReference type="AlphaFoldDB" id="A0A8J8WL95"/>
<dbReference type="OrthoDB" id="408683at2759"/>
<dbReference type="PANTHER" id="PTHR21027:SF1">
    <property type="entry name" value="TRNA-SPLICING ENDONUCLEASE SUBUNIT SEN54"/>
    <property type="match status" value="1"/>
</dbReference>
<protein>
    <recommendedName>
        <fullName evidence="4">tRNA-splicing endonuclease subunit Sen54 N-terminal domain-containing protein</fullName>
    </recommendedName>
</protein>
<dbReference type="Pfam" id="PF12928">
    <property type="entry name" value="tRNA_int_end_N2"/>
    <property type="match status" value="1"/>
</dbReference>
<name>A0A8J8WL95_9EURO</name>
<accession>A0A8J8WL95</accession>
<evidence type="ECO:0000256" key="2">
    <source>
        <dbReference type="ARBA" id="ARBA00022694"/>
    </source>
</evidence>
<evidence type="ECO:0000256" key="1">
    <source>
        <dbReference type="ARBA" id="ARBA00005736"/>
    </source>
</evidence>
<dbReference type="InterPro" id="IPR024336">
    <property type="entry name" value="tRNA_splic_suSen54_N"/>
</dbReference>
<reference evidence="5" key="1">
    <citation type="journal article" date="2020" name="Front. Microbiol.">
        <title>Gene regulatory networks of Penicillium echinulatum 2HH and Penicillium oxalicum 114-2 inferred by a computational biology approach.</title>
        <authorList>
            <person name="Lenz A.R."/>
            <person name="Galan-Vasquez E."/>
            <person name="Balbinot E."/>
            <person name="De Abreu F.P."/>
            <person name="De Oliveira N.S."/>
            <person name="Da Rosa L.O."/>
            <person name="De Avila E Silva S."/>
            <person name="Camassola M."/>
            <person name="Dillon A.J.P."/>
            <person name="Perez-Rueda E."/>
        </authorList>
    </citation>
    <scope>NUCLEOTIDE SEQUENCE</scope>
    <source>
        <strain evidence="5">S1M29</strain>
    </source>
</reference>
<dbReference type="Proteomes" id="UP000631181">
    <property type="component" value="Unassembled WGS sequence"/>
</dbReference>
<feature type="region of interest" description="Disordered" evidence="3">
    <location>
        <begin position="189"/>
        <end position="211"/>
    </location>
</feature>
<dbReference type="PANTHER" id="PTHR21027">
    <property type="entry name" value="TRNA-SPLICING ENDONUCLEASE SUBUNIT SEN54"/>
    <property type="match status" value="1"/>
</dbReference>
<feature type="region of interest" description="Disordered" evidence="3">
    <location>
        <begin position="92"/>
        <end position="135"/>
    </location>
</feature>
<evidence type="ECO:0000313" key="6">
    <source>
        <dbReference type="Proteomes" id="UP000631181"/>
    </source>
</evidence>
<comment type="similarity">
    <text evidence="1">Belongs to the SEN54 family.</text>
</comment>
<feature type="compositionally biased region" description="Low complexity" evidence="3">
    <location>
        <begin position="109"/>
        <end position="121"/>
    </location>
</feature>